<dbReference type="EMBL" id="FSRO01000001">
    <property type="protein sequence ID" value="SIO43513.1"/>
    <property type="molecule type" value="Genomic_DNA"/>
</dbReference>
<gene>
    <name evidence="8" type="ORF">SAMN02743940_2604</name>
</gene>
<dbReference type="NCBIfam" id="TIGR00219">
    <property type="entry name" value="mreC"/>
    <property type="match status" value="1"/>
</dbReference>
<keyword evidence="6" id="KW-1133">Transmembrane helix</keyword>
<proteinExistence type="inferred from homology"/>
<feature type="domain" description="Rod shape-determining protein MreC beta-barrel core" evidence="7">
    <location>
        <begin position="131"/>
        <end position="275"/>
    </location>
</feature>
<dbReference type="Proteomes" id="UP000185062">
    <property type="component" value="Unassembled WGS sequence"/>
</dbReference>
<evidence type="ECO:0000313" key="8">
    <source>
        <dbReference type="EMBL" id="SIO43513.1"/>
    </source>
</evidence>
<dbReference type="GO" id="GO:0008360">
    <property type="term" value="P:regulation of cell shape"/>
    <property type="evidence" value="ECO:0007669"/>
    <property type="project" value="UniProtKB-KW"/>
</dbReference>
<dbReference type="GO" id="GO:0005886">
    <property type="term" value="C:plasma membrane"/>
    <property type="evidence" value="ECO:0007669"/>
    <property type="project" value="TreeGrafter"/>
</dbReference>
<evidence type="ECO:0000259" key="7">
    <source>
        <dbReference type="Pfam" id="PF04085"/>
    </source>
</evidence>
<reference evidence="8 9" key="1">
    <citation type="submission" date="2016-12" db="EMBL/GenBank/DDBJ databases">
        <authorList>
            <person name="Song W.-J."/>
            <person name="Kurnit D.M."/>
        </authorList>
    </citation>
    <scope>NUCLEOTIDE SEQUENCE [LARGE SCALE GENOMIC DNA]</scope>
    <source>
        <strain evidence="8 9">ATCC 49181</strain>
    </source>
</reference>
<dbReference type="InterPro" id="IPR055342">
    <property type="entry name" value="MreC_beta-barrel_core"/>
</dbReference>
<evidence type="ECO:0000256" key="5">
    <source>
        <dbReference type="PIRNR" id="PIRNR038471"/>
    </source>
</evidence>
<keyword evidence="9" id="KW-1185">Reference proteome</keyword>
<dbReference type="RefSeq" id="WP_036572950.1">
    <property type="nucleotide sequence ID" value="NZ_FSRO01000001.1"/>
</dbReference>
<dbReference type="PANTHER" id="PTHR34138">
    <property type="entry name" value="CELL SHAPE-DETERMINING PROTEIN MREC"/>
    <property type="match status" value="1"/>
</dbReference>
<evidence type="ECO:0000256" key="2">
    <source>
        <dbReference type="ARBA" id="ARBA00013855"/>
    </source>
</evidence>
<protein>
    <recommendedName>
        <fullName evidence="2 5">Cell shape-determining protein MreC</fullName>
    </recommendedName>
    <alternativeName>
        <fullName evidence="4 5">Cell shape protein MreC</fullName>
    </alternativeName>
</protein>
<dbReference type="PANTHER" id="PTHR34138:SF1">
    <property type="entry name" value="CELL SHAPE-DETERMINING PROTEIN MREC"/>
    <property type="match status" value="1"/>
</dbReference>
<dbReference type="PIRSF" id="PIRSF038471">
    <property type="entry name" value="MreC"/>
    <property type="match status" value="1"/>
</dbReference>
<evidence type="ECO:0000256" key="6">
    <source>
        <dbReference type="SAM" id="Phobius"/>
    </source>
</evidence>
<dbReference type="InterPro" id="IPR042175">
    <property type="entry name" value="Cell/Rod_MreC_2"/>
</dbReference>
<dbReference type="InterPro" id="IPR042177">
    <property type="entry name" value="Cell/Rod_1"/>
</dbReference>
<accession>A0A1N6JH14</accession>
<evidence type="ECO:0000256" key="4">
    <source>
        <dbReference type="ARBA" id="ARBA00032089"/>
    </source>
</evidence>
<keyword evidence="6" id="KW-0812">Transmembrane</keyword>
<dbReference type="eggNOG" id="COG1792">
    <property type="taxonomic scope" value="Bacteria"/>
</dbReference>
<dbReference type="Gene3D" id="2.40.10.350">
    <property type="entry name" value="Rod shape-determining protein MreC, domain 2"/>
    <property type="match status" value="1"/>
</dbReference>
<keyword evidence="6" id="KW-0472">Membrane</keyword>
<comment type="function">
    <text evidence="5">Involved in formation and maintenance of cell shape.</text>
</comment>
<dbReference type="STRING" id="44575.SAMN05216419_101251"/>
<dbReference type="Pfam" id="PF04085">
    <property type="entry name" value="MreC"/>
    <property type="match status" value="1"/>
</dbReference>
<name>A0A1N6JH14_9PROT</name>
<sequence>METTPPFFRHGPGPLARLLFFVLLSFLLMAEDIRFQYFPKLRQTIAVIIYPLQKLAHTPITIYDQVSEFLSNFHLIDENIYLRQRYLADQKQLLQLRALEAENMQLRKLLGAVERIKTKTETEAVMAEILYAPRDPFNRRITLNKGSQHNVQPGQVVVDNRGVVGQITQVYLWTSEVTLITDKDHSVPVQAIRNGLRSVISGAGKNDELELRYLSINTDIQQDDLLVTSGIGGVYPSGLPVAIVSSIERDPAYAFARIVCSPVAGVDRNRQVLILSLLSPMPENQIETPRIGSKNN</sequence>
<evidence type="ECO:0000256" key="1">
    <source>
        <dbReference type="ARBA" id="ARBA00009369"/>
    </source>
</evidence>
<evidence type="ECO:0000313" key="9">
    <source>
        <dbReference type="Proteomes" id="UP000185062"/>
    </source>
</evidence>
<organism evidence="8 9">
    <name type="scientific">Nitrosomonas cryotolerans ATCC 49181</name>
    <dbReference type="NCBI Taxonomy" id="1131553"/>
    <lineage>
        <taxon>Bacteria</taxon>
        <taxon>Pseudomonadati</taxon>
        <taxon>Pseudomonadota</taxon>
        <taxon>Betaproteobacteria</taxon>
        <taxon>Nitrosomonadales</taxon>
        <taxon>Nitrosomonadaceae</taxon>
        <taxon>Nitrosomonas</taxon>
    </lineage>
</organism>
<feature type="transmembrane region" description="Helical" evidence="6">
    <location>
        <begin position="15"/>
        <end position="33"/>
    </location>
</feature>
<keyword evidence="3 5" id="KW-0133">Cell shape</keyword>
<evidence type="ECO:0000256" key="3">
    <source>
        <dbReference type="ARBA" id="ARBA00022960"/>
    </source>
</evidence>
<comment type="similarity">
    <text evidence="1 5">Belongs to the MreC family.</text>
</comment>
<dbReference type="Gene3D" id="2.40.10.340">
    <property type="entry name" value="Rod shape-determining protein MreC, domain 1"/>
    <property type="match status" value="1"/>
</dbReference>
<dbReference type="InterPro" id="IPR007221">
    <property type="entry name" value="MreC"/>
</dbReference>
<dbReference type="AlphaFoldDB" id="A0A1N6JH14"/>